<proteinExistence type="inferred from homology"/>
<dbReference type="Proteomes" id="UP000245462">
    <property type="component" value="Unassembled WGS sequence"/>
</dbReference>
<evidence type="ECO:0000256" key="1">
    <source>
        <dbReference type="ARBA" id="ARBA00004442"/>
    </source>
</evidence>
<comment type="subcellular location">
    <subcellularLocation>
        <location evidence="1">Cell outer membrane</location>
    </subcellularLocation>
</comment>
<evidence type="ECO:0000256" key="6">
    <source>
        <dbReference type="ARBA" id="ARBA00023237"/>
    </source>
</evidence>
<keyword evidence="7" id="KW-0449">Lipoprotein</keyword>
<dbReference type="EMBL" id="QEKY01000031">
    <property type="protein sequence ID" value="PVZ04639.1"/>
    <property type="molecule type" value="Genomic_DNA"/>
</dbReference>
<protein>
    <submittedName>
        <fullName evidence="9">Fimbrillin-A associated anchor protein Mfa1/Mfa2</fullName>
    </submittedName>
</protein>
<gene>
    <name evidence="9" type="ORF">C7382_1312</name>
</gene>
<feature type="signal peptide" evidence="8">
    <location>
        <begin position="1"/>
        <end position="21"/>
    </location>
</feature>
<evidence type="ECO:0000256" key="5">
    <source>
        <dbReference type="ARBA" id="ARBA00023139"/>
    </source>
</evidence>
<feature type="chain" id="PRO_5015656812" evidence="8">
    <location>
        <begin position="22"/>
        <end position="317"/>
    </location>
</feature>
<evidence type="ECO:0000256" key="2">
    <source>
        <dbReference type="ARBA" id="ARBA00007248"/>
    </source>
</evidence>
<evidence type="ECO:0000256" key="7">
    <source>
        <dbReference type="ARBA" id="ARBA00023288"/>
    </source>
</evidence>
<reference evidence="9 10" key="1">
    <citation type="submission" date="2018-04" db="EMBL/GenBank/DDBJ databases">
        <title>Genomic Encyclopedia of Type Strains, Phase IV (KMG-IV): sequencing the most valuable type-strain genomes for metagenomic binning, comparative biology and taxonomic classification.</title>
        <authorList>
            <person name="Goeker M."/>
        </authorList>
    </citation>
    <scope>NUCLEOTIDE SEQUENCE [LARGE SCALE GENOMIC DNA]</scope>
    <source>
        <strain evidence="9 10">DSM 28520</strain>
    </source>
</reference>
<organism evidence="9 10">
    <name type="scientific">Porphyromonas loveana</name>
    <dbReference type="NCBI Taxonomy" id="1884669"/>
    <lineage>
        <taxon>Bacteria</taxon>
        <taxon>Pseudomonadati</taxon>
        <taxon>Bacteroidota</taxon>
        <taxon>Bacteroidia</taxon>
        <taxon>Bacteroidales</taxon>
        <taxon>Porphyromonadaceae</taxon>
        <taxon>Porphyromonas</taxon>
    </lineage>
</organism>
<evidence type="ECO:0000313" key="9">
    <source>
        <dbReference type="EMBL" id="PVZ04639.1"/>
    </source>
</evidence>
<dbReference type="Pfam" id="PF08842">
    <property type="entry name" value="Mfa2"/>
    <property type="match status" value="1"/>
</dbReference>
<comment type="similarity">
    <text evidence="2">Belongs to the bacteroidetes fimbrillin superfamily. FimB/Mfa2 family.</text>
</comment>
<dbReference type="OrthoDB" id="1013388at2"/>
<keyword evidence="3 8" id="KW-0732">Signal</keyword>
<dbReference type="GeneID" id="94551572"/>
<dbReference type="Gene3D" id="2.60.40.2100">
    <property type="match status" value="1"/>
</dbReference>
<dbReference type="PROSITE" id="PS51257">
    <property type="entry name" value="PROKAR_LIPOPROTEIN"/>
    <property type="match status" value="1"/>
</dbReference>
<keyword evidence="4" id="KW-0472">Membrane</keyword>
<dbReference type="Gene3D" id="2.60.40.2090">
    <property type="match status" value="1"/>
</dbReference>
<dbReference type="RefSeq" id="WP_116680096.1">
    <property type="nucleotide sequence ID" value="NZ_JBGXZY010000110.1"/>
</dbReference>
<keyword evidence="10" id="KW-1185">Reference proteome</keyword>
<name>A0A2U1EXL0_9PORP</name>
<evidence type="ECO:0000256" key="8">
    <source>
        <dbReference type="SAM" id="SignalP"/>
    </source>
</evidence>
<accession>A0A2U1EXL0</accession>
<evidence type="ECO:0000256" key="3">
    <source>
        <dbReference type="ARBA" id="ARBA00022729"/>
    </source>
</evidence>
<comment type="caution">
    <text evidence="9">The sequence shown here is derived from an EMBL/GenBank/DDBJ whole genome shotgun (WGS) entry which is preliminary data.</text>
</comment>
<keyword evidence="6" id="KW-0998">Cell outer membrane</keyword>
<keyword evidence="5" id="KW-0564">Palmitate</keyword>
<sequence length="317" mass="35711">MDIRKLFLALPVLLALLGALTSCDKLIYDQNNYDNCERGIYVNFYAQTECADAPSYPVEVTRLNVYAFDANNVLCSTQTVDNVRLSSDYELLVPLKDEGLYTILAWGNISGHYDLRDVVVGQTTKQQILFRLKQAGMTGEDLTGATLWYGESPVAHLQDMEDGGDQYIHTRANLREYTNRVTVFVEGVPNPEDYEVRLASSNGTYQINGKVAKADSTYYPGETLVVSDSTARAFFTTLKLESGHENTLIVMDKKTGQEFFRTDLVGIILTSNYAANINFRCLNDFEVRLKANPCNGGYMIVEVWVNDWLVHTYDVEF</sequence>
<evidence type="ECO:0000313" key="10">
    <source>
        <dbReference type="Proteomes" id="UP000245462"/>
    </source>
</evidence>
<dbReference type="InterPro" id="IPR014941">
    <property type="entry name" value="FimB/Mfa2/Mfa3"/>
</dbReference>
<evidence type="ECO:0000256" key="4">
    <source>
        <dbReference type="ARBA" id="ARBA00023136"/>
    </source>
</evidence>
<dbReference type="AlphaFoldDB" id="A0A2U1EXL0"/>
<dbReference type="GO" id="GO:0009279">
    <property type="term" value="C:cell outer membrane"/>
    <property type="evidence" value="ECO:0007669"/>
    <property type="project" value="UniProtKB-SubCell"/>
</dbReference>